<sequence>MMNSVNIPAGVGHAGTQLHLCVDESSVSASLVICRKERVQALACSSAWARDSWDLKHRVFVTNDALVVGAHYTLATKSLHKAIDWLRSQGVEVSVDLPREADAA</sequence>
<evidence type="ECO:0000313" key="2">
    <source>
        <dbReference type="Proteomes" id="UP000825388"/>
    </source>
</evidence>
<name>A0AAW4RQB1_XANCI</name>
<gene>
    <name evidence="1" type="ORF">Xseb_02615</name>
</gene>
<proteinExistence type="predicted"/>
<evidence type="ECO:0000313" key="1">
    <source>
        <dbReference type="EMBL" id="MBZ3926372.1"/>
    </source>
</evidence>
<comment type="caution">
    <text evidence="1">The sequence shown here is derived from an EMBL/GenBank/DDBJ whole genome shotgun (WGS) entry which is preliminary data.</text>
</comment>
<reference evidence="1" key="1">
    <citation type="submission" date="2015-12" db="EMBL/GenBank/DDBJ databases">
        <authorList>
            <person name="Bansal K."/>
            <person name="Midha S."/>
            <person name="Patil P.B."/>
        </authorList>
    </citation>
    <scope>NUCLEOTIDE SEQUENCE</scope>
    <source>
        <strain evidence="1">LMG867</strain>
    </source>
</reference>
<dbReference type="Proteomes" id="UP000825388">
    <property type="component" value="Unassembled WGS sequence"/>
</dbReference>
<dbReference type="EMBL" id="LOKL01000158">
    <property type="protein sequence ID" value="MBZ3926372.1"/>
    <property type="molecule type" value="Genomic_DNA"/>
</dbReference>
<accession>A0AAW4RQB1</accession>
<organism evidence="1 2">
    <name type="scientific">Xanthomonas citri pv. sesbaniae</name>
    <dbReference type="NCBI Taxonomy" id="473425"/>
    <lineage>
        <taxon>Bacteria</taxon>
        <taxon>Pseudomonadati</taxon>
        <taxon>Pseudomonadota</taxon>
        <taxon>Gammaproteobacteria</taxon>
        <taxon>Lysobacterales</taxon>
        <taxon>Lysobacteraceae</taxon>
        <taxon>Xanthomonas</taxon>
    </lineage>
</organism>
<protein>
    <submittedName>
        <fullName evidence="1">Uncharacterized protein</fullName>
    </submittedName>
</protein>
<dbReference type="AlphaFoldDB" id="A0AAW4RQB1"/>